<gene>
    <name evidence="2" type="ORF">CJ030_MR4G001645</name>
</gene>
<evidence type="ECO:0000259" key="1">
    <source>
        <dbReference type="Pfam" id="PF13456"/>
    </source>
</evidence>
<dbReference type="GO" id="GO:0004523">
    <property type="term" value="F:RNA-DNA hybrid ribonuclease activity"/>
    <property type="evidence" value="ECO:0007669"/>
    <property type="project" value="InterPro"/>
</dbReference>
<proteinExistence type="predicted"/>
<dbReference type="GO" id="GO:0003676">
    <property type="term" value="F:nucleic acid binding"/>
    <property type="evidence" value="ECO:0007669"/>
    <property type="project" value="InterPro"/>
</dbReference>
<feature type="domain" description="RNase H type-1" evidence="1">
    <location>
        <begin position="9"/>
        <end position="93"/>
    </location>
</feature>
<dbReference type="CDD" id="cd06222">
    <property type="entry name" value="RNase_H_like"/>
    <property type="match status" value="1"/>
</dbReference>
<comment type="caution">
    <text evidence="2">The sequence shown here is derived from an EMBL/GenBank/DDBJ whole genome shotgun (WGS) entry which is preliminary data.</text>
</comment>
<protein>
    <recommendedName>
        <fullName evidence="1">RNase H type-1 domain-containing protein</fullName>
    </recommendedName>
</protein>
<organism evidence="2 3">
    <name type="scientific">Morella rubra</name>
    <name type="common">Chinese bayberry</name>
    <dbReference type="NCBI Taxonomy" id="262757"/>
    <lineage>
        <taxon>Eukaryota</taxon>
        <taxon>Viridiplantae</taxon>
        <taxon>Streptophyta</taxon>
        <taxon>Embryophyta</taxon>
        <taxon>Tracheophyta</taxon>
        <taxon>Spermatophyta</taxon>
        <taxon>Magnoliopsida</taxon>
        <taxon>eudicotyledons</taxon>
        <taxon>Gunneridae</taxon>
        <taxon>Pentapetalae</taxon>
        <taxon>rosids</taxon>
        <taxon>fabids</taxon>
        <taxon>Fagales</taxon>
        <taxon>Myricaceae</taxon>
        <taxon>Morella</taxon>
    </lineage>
</organism>
<dbReference type="InterPro" id="IPR053151">
    <property type="entry name" value="RNase_H-like"/>
</dbReference>
<dbReference type="EMBL" id="RXIC02000022">
    <property type="protein sequence ID" value="KAB1215595.1"/>
    <property type="molecule type" value="Genomic_DNA"/>
</dbReference>
<dbReference type="Pfam" id="PF13456">
    <property type="entry name" value="RVT_3"/>
    <property type="match status" value="1"/>
</dbReference>
<dbReference type="Gene3D" id="3.30.420.10">
    <property type="entry name" value="Ribonuclease H-like superfamily/Ribonuclease H"/>
    <property type="match status" value="1"/>
</dbReference>
<dbReference type="InterPro" id="IPR002156">
    <property type="entry name" value="RNaseH_domain"/>
</dbReference>
<dbReference type="PANTHER" id="PTHR47723:SF19">
    <property type="entry name" value="POLYNUCLEOTIDYL TRANSFERASE, RIBONUCLEASE H-LIKE SUPERFAMILY PROTEIN"/>
    <property type="match status" value="1"/>
</dbReference>
<dbReference type="InterPro" id="IPR036397">
    <property type="entry name" value="RNaseH_sf"/>
</dbReference>
<accession>A0A6A1VSE6</accession>
<reference evidence="2 3" key="1">
    <citation type="journal article" date="2019" name="Plant Biotechnol. J.">
        <title>The red bayberry genome and genetic basis of sex determination.</title>
        <authorList>
            <person name="Jia H.M."/>
            <person name="Jia H.J."/>
            <person name="Cai Q.L."/>
            <person name="Wang Y."/>
            <person name="Zhao H.B."/>
            <person name="Yang W.F."/>
            <person name="Wang G.Y."/>
            <person name="Li Y.H."/>
            <person name="Zhan D.L."/>
            <person name="Shen Y.T."/>
            <person name="Niu Q.F."/>
            <person name="Chang L."/>
            <person name="Qiu J."/>
            <person name="Zhao L."/>
            <person name="Xie H.B."/>
            <person name="Fu W.Y."/>
            <person name="Jin J."/>
            <person name="Li X.W."/>
            <person name="Jiao Y."/>
            <person name="Zhou C.C."/>
            <person name="Tu T."/>
            <person name="Chai C.Y."/>
            <person name="Gao J.L."/>
            <person name="Fan L.J."/>
            <person name="van de Weg E."/>
            <person name="Wang J.Y."/>
            <person name="Gao Z.S."/>
        </authorList>
    </citation>
    <scope>NUCLEOTIDE SEQUENCE [LARGE SCALE GENOMIC DNA]</scope>
    <source>
        <tissue evidence="2">Leaves</tissue>
    </source>
</reference>
<dbReference type="Proteomes" id="UP000516437">
    <property type="component" value="Chromosome 4"/>
</dbReference>
<keyword evidence="3" id="KW-1185">Reference proteome</keyword>
<dbReference type="PANTHER" id="PTHR47723">
    <property type="entry name" value="OS05G0353850 PROTEIN"/>
    <property type="match status" value="1"/>
</dbReference>
<dbReference type="AlphaFoldDB" id="A0A6A1VSE6"/>
<name>A0A6A1VSE6_9ROSI</name>
<dbReference type="OrthoDB" id="1906820at2759"/>
<evidence type="ECO:0000313" key="2">
    <source>
        <dbReference type="EMBL" id="KAB1215595.1"/>
    </source>
</evidence>
<dbReference type="InterPro" id="IPR044730">
    <property type="entry name" value="RNase_H-like_dom_plant"/>
</dbReference>
<evidence type="ECO:0000313" key="3">
    <source>
        <dbReference type="Proteomes" id="UP000516437"/>
    </source>
</evidence>
<sequence length="123" mass="13899">MVRQFDPVSPLEGEVEVAKLGVKLACDFGFQQVILEGDFETVMKATQKWPQPVDWRIGSTVKEIHDACCHLLSMRAVHVYRGANEMAHHLARWIVTKYSLVGNSCSCEFFLDLSWLYAGTDPP</sequence>